<evidence type="ECO:0000313" key="2">
    <source>
        <dbReference type="EMBL" id="TNU74808.1"/>
    </source>
</evidence>
<evidence type="ECO:0008006" key="4">
    <source>
        <dbReference type="Google" id="ProtNLM"/>
    </source>
</evidence>
<comment type="caution">
    <text evidence="2">The sequence shown here is derived from an EMBL/GenBank/DDBJ whole genome shotgun (WGS) entry which is preliminary data.</text>
</comment>
<reference evidence="2 3" key="1">
    <citation type="submission" date="2019-06" db="EMBL/GenBank/DDBJ databases">
        <title>Draft genome sequence of Miniimonas arenae KCTC 19750T isolated from sea sand.</title>
        <authorList>
            <person name="Park S.-J."/>
        </authorList>
    </citation>
    <scope>NUCLEOTIDE SEQUENCE [LARGE SCALE GENOMIC DNA]</scope>
    <source>
        <strain evidence="2 3">KCTC 19750</strain>
    </source>
</reference>
<evidence type="ECO:0000256" key="1">
    <source>
        <dbReference type="SAM" id="SignalP"/>
    </source>
</evidence>
<dbReference type="AlphaFoldDB" id="A0A5C5BBB1"/>
<proteinExistence type="predicted"/>
<dbReference type="OrthoDB" id="9812120at2"/>
<dbReference type="EMBL" id="VENP01000021">
    <property type="protein sequence ID" value="TNU74808.1"/>
    <property type="molecule type" value="Genomic_DNA"/>
</dbReference>
<dbReference type="RefSeq" id="WP_139986648.1">
    <property type="nucleotide sequence ID" value="NZ_VENP01000021.1"/>
</dbReference>
<gene>
    <name evidence="2" type="ORF">FH969_07215</name>
</gene>
<protein>
    <recommendedName>
        <fullName evidence="4">Cell wall-binding repeat-containing protein</fullName>
    </recommendedName>
</protein>
<dbReference type="PROSITE" id="PS51257">
    <property type="entry name" value="PROKAR_LIPOPROTEIN"/>
    <property type="match status" value="1"/>
</dbReference>
<accession>A0A5C5BBB1</accession>
<name>A0A5C5BBB1_9MICO</name>
<organism evidence="2 3">
    <name type="scientific">Miniimonas arenae</name>
    <dbReference type="NCBI Taxonomy" id="676201"/>
    <lineage>
        <taxon>Bacteria</taxon>
        <taxon>Bacillati</taxon>
        <taxon>Actinomycetota</taxon>
        <taxon>Actinomycetes</taxon>
        <taxon>Micrococcales</taxon>
        <taxon>Beutenbergiaceae</taxon>
        <taxon>Miniimonas</taxon>
    </lineage>
</organism>
<sequence length="543" mass="54624">MHRRLRLATAALALAVGALTACSGFAELPADPAASASPGALVAGDLPDVILSGDTAGTLAVSASQEFFTTAGIVVLTPADEASQVRAASIAMLLGVPALVMGDGADDAVATELTRLGTHTVLVVDGAEVPELGEDRPLLRAVQAPRELSALQVVLGHDLAGEEVIQPEDAVEAIADAQAPFDWLLTTESTQTPSPDASAPALADLPGLPPVLATARLADTVTVSDGGAHQVAALGTARAAGSAVVVTDEPVLADSAASAQIYGLQPTRAVGVGDVGTLEALSYEVAVAATGTQLPGGGQLLLPGSVYVGVRGTAGSGFPDWDALASTAGQIADGEGVPTAEVITTVVTSSRGRSGTYSARAELAAIRDVVADAQERGVMVLLAFQPGRESFLDQVQAYADVLGSPNVGLVLEPRWRLAESETPESHSGTFGDAEVAGVVDWLADLTRDAALPPKLVVVRSPVDASAMVTSRPEVNLVVQVDGGAVTPASDVPGAPAAVSAGQVWEGAVVPGPAWWGWWQGANAVSLGELQALNPAPVVVTSGS</sequence>
<evidence type="ECO:0000313" key="3">
    <source>
        <dbReference type="Proteomes" id="UP000313849"/>
    </source>
</evidence>
<keyword evidence="1" id="KW-0732">Signal</keyword>
<feature type="chain" id="PRO_5022952444" description="Cell wall-binding repeat-containing protein" evidence="1">
    <location>
        <begin position="27"/>
        <end position="543"/>
    </location>
</feature>
<dbReference type="Proteomes" id="UP000313849">
    <property type="component" value="Unassembled WGS sequence"/>
</dbReference>
<feature type="signal peptide" evidence="1">
    <location>
        <begin position="1"/>
        <end position="26"/>
    </location>
</feature>
<keyword evidence="3" id="KW-1185">Reference proteome</keyword>